<reference evidence="3" key="1">
    <citation type="journal article" date="2014" name="Front. Microbiol.">
        <title>High frequency of phylogenetically diverse reductive dehalogenase-homologous genes in deep subseafloor sedimentary metagenomes.</title>
        <authorList>
            <person name="Kawai M."/>
            <person name="Futagami T."/>
            <person name="Toyoda A."/>
            <person name="Takaki Y."/>
            <person name="Nishi S."/>
            <person name="Hori S."/>
            <person name="Arai W."/>
            <person name="Tsubouchi T."/>
            <person name="Morono Y."/>
            <person name="Uchiyama I."/>
            <person name="Ito T."/>
            <person name="Fujiyama A."/>
            <person name="Inagaki F."/>
            <person name="Takami H."/>
        </authorList>
    </citation>
    <scope>NUCLEOTIDE SEQUENCE</scope>
    <source>
        <strain evidence="3">Expedition CK06-06</strain>
    </source>
</reference>
<evidence type="ECO:0000259" key="2">
    <source>
        <dbReference type="PROSITE" id="PS50110"/>
    </source>
</evidence>
<organism evidence="3">
    <name type="scientific">marine sediment metagenome</name>
    <dbReference type="NCBI Taxonomy" id="412755"/>
    <lineage>
        <taxon>unclassified sequences</taxon>
        <taxon>metagenomes</taxon>
        <taxon>ecological metagenomes</taxon>
    </lineage>
</organism>
<feature type="domain" description="Response regulatory" evidence="2">
    <location>
        <begin position="3"/>
        <end position="119"/>
    </location>
</feature>
<protein>
    <recommendedName>
        <fullName evidence="2">Response regulatory domain-containing protein</fullName>
    </recommendedName>
</protein>
<dbReference type="PANTHER" id="PTHR43214">
    <property type="entry name" value="TWO-COMPONENT RESPONSE REGULATOR"/>
    <property type="match status" value="1"/>
</dbReference>
<name>X0ST02_9ZZZZ</name>
<dbReference type="PROSITE" id="PS50110">
    <property type="entry name" value="RESPONSE_REGULATORY"/>
    <property type="match status" value="1"/>
</dbReference>
<evidence type="ECO:0000313" key="3">
    <source>
        <dbReference type="EMBL" id="GAF79037.1"/>
    </source>
</evidence>
<dbReference type="Pfam" id="PF00072">
    <property type="entry name" value="Response_reg"/>
    <property type="match status" value="1"/>
</dbReference>
<sequence>MIKILVVDDHAIVRDGLKRLLVDTPDMVVADEASNGEEVINKVGNNDYDLVLLDISLPGRDGLDVLKQLKCTNPQIPVLILSMYPEEHYAVRSLRAGASGYLTKQNSSDELIGAIRKVAQGR</sequence>
<dbReference type="InterPro" id="IPR058245">
    <property type="entry name" value="NreC/VraR/RcsB-like_REC"/>
</dbReference>
<accession>X0ST02</accession>
<comment type="caution">
    <text evidence="3">The sequence shown here is derived from an EMBL/GenBank/DDBJ whole genome shotgun (WGS) entry which is preliminary data.</text>
</comment>
<gene>
    <name evidence="3" type="ORF">S01H1_11400</name>
</gene>
<dbReference type="EMBL" id="BARS01005809">
    <property type="protein sequence ID" value="GAF79037.1"/>
    <property type="molecule type" value="Genomic_DNA"/>
</dbReference>
<dbReference type="SUPFAM" id="SSF52172">
    <property type="entry name" value="CheY-like"/>
    <property type="match status" value="1"/>
</dbReference>
<dbReference type="SMART" id="SM00448">
    <property type="entry name" value="REC"/>
    <property type="match status" value="1"/>
</dbReference>
<dbReference type="CDD" id="cd17535">
    <property type="entry name" value="REC_NarL-like"/>
    <property type="match status" value="1"/>
</dbReference>
<dbReference type="PANTHER" id="PTHR43214:SF42">
    <property type="entry name" value="TRANSCRIPTIONAL REGULATORY PROTEIN DESR"/>
    <property type="match status" value="1"/>
</dbReference>
<dbReference type="InterPro" id="IPR039420">
    <property type="entry name" value="WalR-like"/>
</dbReference>
<keyword evidence="1" id="KW-0238">DNA-binding</keyword>
<dbReference type="InterPro" id="IPR001789">
    <property type="entry name" value="Sig_transdc_resp-reg_receiver"/>
</dbReference>
<evidence type="ECO:0000256" key="1">
    <source>
        <dbReference type="ARBA" id="ARBA00023125"/>
    </source>
</evidence>
<dbReference type="InterPro" id="IPR011006">
    <property type="entry name" value="CheY-like_superfamily"/>
</dbReference>
<dbReference type="Gene3D" id="3.40.50.2300">
    <property type="match status" value="1"/>
</dbReference>
<feature type="non-terminal residue" evidence="3">
    <location>
        <position position="122"/>
    </location>
</feature>
<dbReference type="GO" id="GO:0003677">
    <property type="term" value="F:DNA binding"/>
    <property type="evidence" value="ECO:0007669"/>
    <property type="project" value="UniProtKB-KW"/>
</dbReference>
<dbReference type="GO" id="GO:0000160">
    <property type="term" value="P:phosphorelay signal transduction system"/>
    <property type="evidence" value="ECO:0007669"/>
    <property type="project" value="InterPro"/>
</dbReference>
<proteinExistence type="predicted"/>
<dbReference type="AlphaFoldDB" id="X0ST02"/>